<evidence type="ECO:0000313" key="1">
    <source>
        <dbReference type="EMBL" id="MBC5680241.1"/>
    </source>
</evidence>
<organism evidence="1 2">
    <name type="scientific">Lachnospira hominis</name>
    <name type="common">ex Liu et al. 2021</name>
    <dbReference type="NCBI Taxonomy" id="2763051"/>
    <lineage>
        <taxon>Bacteria</taxon>
        <taxon>Bacillati</taxon>
        <taxon>Bacillota</taxon>
        <taxon>Clostridia</taxon>
        <taxon>Lachnospirales</taxon>
        <taxon>Lachnospiraceae</taxon>
        <taxon>Lachnospira</taxon>
    </lineage>
</organism>
<evidence type="ECO:0008006" key="3">
    <source>
        <dbReference type="Google" id="ProtNLM"/>
    </source>
</evidence>
<accession>A0ABR7G0F9</accession>
<dbReference type="EMBL" id="JACOPD010000002">
    <property type="protein sequence ID" value="MBC5680241.1"/>
    <property type="molecule type" value="Genomic_DNA"/>
</dbReference>
<dbReference type="Proteomes" id="UP000628463">
    <property type="component" value="Unassembled WGS sequence"/>
</dbReference>
<reference evidence="1 2" key="1">
    <citation type="submission" date="2020-08" db="EMBL/GenBank/DDBJ databases">
        <title>Genome public.</title>
        <authorList>
            <person name="Liu C."/>
            <person name="Sun Q."/>
        </authorList>
    </citation>
    <scope>NUCLEOTIDE SEQUENCE [LARGE SCALE GENOMIC DNA]</scope>
    <source>
        <strain evidence="1 2">NSJ-43</strain>
    </source>
</reference>
<name>A0ABR7G0F9_9FIRM</name>
<keyword evidence="2" id="KW-1185">Reference proteome</keyword>
<sequence>MNNNYERPVAFVIPESAEGIYAASGSGNMTVSSLNVWDRWNGGGKGLISASWSGINGTVSLTINFNNTIDQVEVDGVSANSRVSGSSATITFNASEASSCTIGVHVNNGSNIDALAVTGYDYSVT</sequence>
<proteinExistence type="predicted"/>
<comment type="caution">
    <text evidence="1">The sequence shown here is derived from an EMBL/GenBank/DDBJ whole genome shotgun (WGS) entry which is preliminary data.</text>
</comment>
<dbReference type="RefSeq" id="WP_186836330.1">
    <property type="nucleotide sequence ID" value="NZ_JACOPD010000002.1"/>
</dbReference>
<gene>
    <name evidence="1" type="ORF">H8S01_04595</name>
</gene>
<evidence type="ECO:0000313" key="2">
    <source>
        <dbReference type="Proteomes" id="UP000628463"/>
    </source>
</evidence>
<protein>
    <recommendedName>
        <fullName evidence="3">Pe-pgrs family protein</fullName>
    </recommendedName>
</protein>